<reference evidence="3" key="1">
    <citation type="submission" date="2020-05" db="EMBL/GenBank/DDBJ databases">
        <authorList>
            <person name="Chiriac C."/>
            <person name="Salcher M."/>
            <person name="Ghai R."/>
            <person name="Kavagutti S V."/>
        </authorList>
    </citation>
    <scope>NUCLEOTIDE SEQUENCE</scope>
</reference>
<dbReference type="Gene3D" id="3.40.50.2300">
    <property type="match status" value="2"/>
</dbReference>
<dbReference type="InterPro" id="IPR028081">
    <property type="entry name" value="Leu-bd"/>
</dbReference>
<dbReference type="EMBL" id="CAEZVN010000092">
    <property type="protein sequence ID" value="CAB4636677.1"/>
    <property type="molecule type" value="Genomic_DNA"/>
</dbReference>
<dbReference type="PANTHER" id="PTHR47628:SF1">
    <property type="entry name" value="ALIPHATIC AMIDASE EXPRESSION-REGULATING PROTEIN"/>
    <property type="match status" value="1"/>
</dbReference>
<proteinExistence type="predicted"/>
<dbReference type="InterPro" id="IPR028082">
    <property type="entry name" value="Peripla_BP_I"/>
</dbReference>
<dbReference type="CDD" id="cd06358">
    <property type="entry name" value="PBP1_NHase"/>
    <property type="match status" value="1"/>
</dbReference>
<name>A0A6J6JHJ0_9ZZZZ</name>
<evidence type="ECO:0000256" key="1">
    <source>
        <dbReference type="ARBA" id="ARBA00022729"/>
    </source>
</evidence>
<evidence type="ECO:0000259" key="2">
    <source>
        <dbReference type="Pfam" id="PF13458"/>
    </source>
</evidence>
<dbReference type="AlphaFoldDB" id="A0A6J6JHJ0"/>
<accession>A0A6J6JHJ0</accession>
<dbReference type="SUPFAM" id="SSF53822">
    <property type="entry name" value="Periplasmic binding protein-like I"/>
    <property type="match status" value="1"/>
</dbReference>
<dbReference type="Pfam" id="PF13458">
    <property type="entry name" value="Peripla_BP_6"/>
    <property type="match status" value="1"/>
</dbReference>
<dbReference type="PANTHER" id="PTHR47628">
    <property type="match status" value="1"/>
</dbReference>
<organism evidence="3">
    <name type="scientific">freshwater metagenome</name>
    <dbReference type="NCBI Taxonomy" id="449393"/>
    <lineage>
        <taxon>unclassified sequences</taxon>
        <taxon>metagenomes</taxon>
        <taxon>ecological metagenomes</taxon>
    </lineage>
</organism>
<sequence length="343" mass="36680">MVNQILTSDALLRGPESRTLSLGLIVPLSGVMGQAGPAIMNCALLATEEVAAATGRAIELIIIDGGQLPQDVAREVDLLVTSQLVHGLVGTHPSNVRASVEQVLRGRVPYIFTPPHEGANAKPGSIFLGTSPSEQLKQPIAWLSAHRKISTWALIGNDYVWPRQVHRAARKALAELGQTVVMDRLVPTGHVDVEELAHTALKSGAEGILVSLIGRDSIEFNRTIVEIGAANHFVRLCSALDENCLVAAGGDETGNLYSAMPSFIRQDDDRHLQLMEAYAARFGYQAPLPGTYAEGCYDGVNLLASLAVAGFAIPRKILAERKTAKIAIALGTDLEPTETFSRV</sequence>
<gene>
    <name evidence="3" type="ORF">UFOPK2001_00883</name>
</gene>
<evidence type="ECO:0000313" key="3">
    <source>
        <dbReference type="EMBL" id="CAB4636677.1"/>
    </source>
</evidence>
<protein>
    <submittedName>
        <fullName evidence="3">Unannotated protein</fullName>
    </submittedName>
</protein>
<feature type="domain" description="Leucine-binding protein" evidence="2">
    <location>
        <begin position="20"/>
        <end position="307"/>
    </location>
</feature>
<keyword evidence="1" id="KW-0732">Signal</keyword>